<accession>A0A7W8AFL5</accession>
<proteinExistence type="predicted"/>
<organism evidence="1 2">
    <name type="scientific">Nonomuraea endophytica</name>
    <dbReference type="NCBI Taxonomy" id="714136"/>
    <lineage>
        <taxon>Bacteria</taxon>
        <taxon>Bacillati</taxon>
        <taxon>Actinomycetota</taxon>
        <taxon>Actinomycetes</taxon>
        <taxon>Streptosporangiales</taxon>
        <taxon>Streptosporangiaceae</taxon>
        <taxon>Nonomuraea</taxon>
    </lineage>
</organism>
<reference evidence="1 2" key="1">
    <citation type="submission" date="2020-08" db="EMBL/GenBank/DDBJ databases">
        <title>Genomic Encyclopedia of Type Strains, Phase IV (KMG-IV): sequencing the most valuable type-strain genomes for metagenomic binning, comparative biology and taxonomic classification.</title>
        <authorList>
            <person name="Goeker M."/>
        </authorList>
    </citation>
    <scope>NUCLEOTIDE SEQUENCE [LARGE SCALE GENOMIC DNA]</scope>
    <source>
        <strain evidence="1 2">DSM 45385</strain>
    </source>
</reference>
<sequence>MSREGADYELRARAEERDRISGDLLDLDAHNTYQLLKGATLRGATASRWAAAQASVAAMWALYDLYRAVLRQAEEVRARRGKPGTAELAEITALLTGPSVVLKAAAKPVEQRTLGEAEPDELLTLDQTVARMDAAFGEIAKTLQDVDAVWNPALPRIERAEASAQALATLTAEVGERLDLSAVESDLARVRAQVVEDPIGCAPPGPELDRLTKLLDASRADLERAVRAKRDYTARRDRLLAAIDTVRQAEAEARMAHGQVVVKIVLPPSAVPRNRLQDLLAHLAGLDAATEGWLTRAARLDALEKAAAEAADKARAGTRALFGLIGRRDELRGRLTATQAKAARVGLAENTEFTRLYERARQILWSAPCDLRQASTAVDLYQNAIHGGSR</sequence>
<protein>
    <submittedName>
        <fullName evidence="1">Uncharacterized protein</fullName>
    </submittedName>
</protein>
<comment type="caution">
    <text evidence="1">The sequence shown here is derived from an EMBL/GenBank/DDBJ whole genome shotgun (WGS) entry which is preliminary data.</text>
</comment>
<dbReference type="RefSeq" id="WP_184973946.1">
    <property type="nucleotide sequence ID" value="NZ_JACHIN010000021.1"/>
</dbReference>
<dbReference type="Proteomes" id="UP000568380">
    <property type="component" value="Unassembled WGS sequence"/>
</dbReference>
<dbReference type="EMBL" id="JACHIN010000021">
    <property type="protein sequence ID" value="MBB5084215.1"/>
    <property type="molecule type" value="Genomic_DNA"/>
</dbReference>
<name>A0A7W8AFL5_9ACTN</name>
<keyword evidence="2" id="KW-1185">Reference proteome</keyword>
<gene>
    <name evidence="1" type="ORF">HNR40_009723</name>
</gene>
<dbReference type="AlphaFoldDB" id="A0A7W8AFL5"/>
<evidence type="ECO:0000313" key="2">
    <source>
        <dbReference type="Proteomes" id="UP000568380"/>
    </source>
</evidence>
<evidence type="ECO:0000313" key="1">
    <source>
        <dbReference type="EMBL" id="MBB5084215.1"/>
    </source>
</evidence>